<evidence type="ECO:0000313" key="3">
    <source>
        <dbReference type="Proteomes" id="UP001177080"/>
    </source>
</evidence>
<reference evidence="2" key="1">
    <citation type="submission" date="2022-04" db="EMBL/GenBank/DDBJ databases">
        <title>Shinella lacus sp. nov., a novel member of the genus Shinella from water.</title>
        <authorList>
            <person name="Deng Y."/>
        </authorList>
    </citation>
    <scope>NUCLEOTIDE SEQUENCE</scope>
    <source>
        <strain evidence="2">JCM 31239</strain>
    </source>
</reference>
<evidence type="ECO:0000313" key="2">
    <source>
        <dbReference type="EMBL" id="MDO6122933.1"/>
    </source>
</evidence>
<evidence type="ECO:0000256" key="1">
    <source>
        <dbReference type="SAM" id="MobiDB-lite"/>
    </source>
</evidence>
<feature type="region of interest" description="Disordered" evidence="1">
    <location>
        <begin position="51"/>
        <end position="82"/>
    </location>
</feature>
<organism evidence="2 3">
    <name type="scientific">Shinella curvata</name>
    <dbReference type="NCBI Taxonomy" id="1817964"/>
    <lineage>
        <taxon>Bacteria</taxon>
        <taxon>Pseudomonadati</taxon>
        <taxon>Pseudomonadota</taxon>
        <taxon>Alphaproteobacteria</taxon>
        <taxon>Hyphomicrobiales</taxon>
        <taxon>Rhizobiaceae</taxon>
        <taxon>Shinella</taxon>
    </lineage>
</organism>
<accession>A0ABT8XGY9</accession>
<protein>
    <recommendedName>
        <fullName evidence="4">Dehydrogenase</fullName>
    </recommendedName>
</protein>
<keyword evidence="3" id="KW-1185">Reference proteome</keyword>
<evidence type="ECO:0008006" key="4">
    <source>
        <dbReference type="Google" id="ProtNLM"/>
    </source>
</evidence>
<proteinExistence type="predicted"/>
<dbReference type="EMBL" id="WHSC02000007">
    <property type="protein sequence ID" value="MDO6122933.1"/>
    <property type="molecule type" value="Genomic_DNA"/>
</dbReference>
<comment type="caution">
    <text evidence="2">The sequence shown here is derived from an EMBL/GenBank/DDBJ whole genome shotgun (WGS) entry which is preliminary data.</text>
</comment>
<sequence length="82" mass="8851">MKPTLEDSAVQQALEKYDGDAHAVIAGLLADCGHLRNQLALASRMMGHGYSRGWVPDPDRLPNPPPDNGAQDAKTVGWRDEG</sequence>
<name>A0ABT8XGY9_9HYPH</name>
<gene>
    <name evidence="2" type="ORF">GB928_017190</name>
</gene>
<dbReference type="Proteomes" id="UP001177080">
    <property type="component" value="Unassembled WGS sequence"/>
</dbReference>